<dbReference type="STRING" id="758820.SAMN00777080_0417"/>
<evidence type="ECO:0000313" key="1">
    <source>
        <dbReference type="EMBL" id="SMD41883.1"/>
    </source>
</evidence>
<dbReference type="Proteomes" id="UP000192333">
    <property type="component" value="Chromosome I"/>
</dbReference>
<protein>
    <submittedName>
        <fullName evidence="1">Uncharacterized protein</fullName>
    </submittedName>
</protein>
<sequence>MFESTIEVNLSTNDKVRFFSRITRTVSHQFNNFKNYVRDIEGKMGRFVE</sequence>
<evidence type="ECO:0000313" key="2">
    <source>
        <dbReference type="Proteomes" id="UP000192333"/>
    </source>
</evidence>
<keyword evidence="2" id="KW-1185">Reference proteome</keyword>
<accession>A0A1W2GZ10</accession>
<proteinExistence type="predicted"/>
<organism evidence="1 2">
    <name type="scientific">Aquiflexum balticum DSM 16537</name>
    <dbReference type="NCBI Taxonomy" id="758820"/>
    <lineage>
        <taxon>Bacteria</taxon>
        <taxon>Pseudomonadati</taxon>
        <taxon>Bacteroidota</taxon>
        <taxon>Cytophagia</taxon>
        <taxon>Cytophagales</taxon>
        <taxon>Cyclobacteriaceae</taxon>
        <taxon>Aquiflexum</taxon>
    </lineage>
</organism>
<reference evidence="2" key="1">
    <citation type="submission" date="2017-04" db="EMBL/GenBank/DDBJ databases">
        <authorList>
            <person name="Varghese N."/>
            <person name="Submissions S."/>
        </authorList>
    </citation>
    <scope>NUCLEOTIDE SEQUENCE [LARGE SCALE GENOMIC DNA]</scope>
    <source>
        <strain evidence="2">DSM 16537</strain>
    </source>
</reference>
<gene>
    <name evidence="1" type="ORF">SAMN00777080_0417</name>
</gene>
<dbReference type="AlphaFoldDB" id="A0A1W2GZ10"/>
<dbReference type="EMBL" id="LT838813">
    <property type="protein sequence ID" value="SMD41883.1"/>
    <property type="molecule type" value="Genomic_DNA"/>
</dbReference>
<name>A0A1W2GZ10_9BACT</name>